<reference evidence="8 9" key="1">
    <citation type="journal article" date="2019" name="G3 (Bethesda)">
        <title>Sequencing of a Wild Apple (Malus baccata) Genome Unravels the Differences Between Cultivated and Wild Apple Species Regarding Disease Resistance and Cold Tolerance.</title>
        <authorList>
            <person name="Chen X."/>
        </authorList>
    </citation>
    <scope>NUCLEOTIDE SEQUENCE [LARGE SCALE GENOMIC DNA]</scope>
    <source>
        <strain evidence="9">cv. Shandingzi</strain>
        <tissue evidence="8">Leaves</tissue>
    </source>
</reference>
<keyword evidence="4 6" id="KW-1133">Transmembrane helix</keyword>
<comment type="subcellular location">
    <subcellularLocation>
        <location evidence="1">Membrane</location>
        <topology evidence="1">Multi-pass membrane protein</topology>
    </subcellularLocation>
</comment>
<dbReference type="InterPro" id="IPR020846">
    <property type="entry name" value="MFS_dom"/>
</dbReference>
<dbReference type="PROSITE" id="PS50850">
    <property type="entry name" value="MFS"/>
    <property type="match status" value="1"/>
</dbReference>
<keyword evidence="2" id="KW-0813">Transport</keyword>
<feature type="transmembrane region" description="Helical" evidence="6">
    <location>
        <begin position="116"/>
        <end position="135"/>
    </location>
</feature>
<dbReference type="InterPro" id="IPR036259">
    <property type="entry name" value="MFS_trans_sf"/>
</dbReference>
<keyword evidence="3 6" id="KW-0812">Transmembrane</keyword>
<evidence type="ECO:0000256" key="4">
    <source>
        <dbReference type="ARBA" id="ARBA00022989"/>
    </source>
</evidence>
<accession>A0A540MGJ8</accession>
<keyword evidence="5 6" id="KW-0472">Membrane</keyword>
<protein>
    <recommendedName>
        <fullName evidence="7">Major facilitator superfamily (MFS) profile domain-containing protein</fullName>
    </recommendedName>
</protein>
<dbReference type="AlphaFoldDB" id="A0A540MGJ8"/>
<dbReference type="EMBL" id="VIEB01000261">
    <property type="protein sequence ID" value="TQD97877.1"/>
    <property type="molecule type" value="Genomic_DNA"/>
</dbReference>
<dbReference type="GO" id="GO:0022857">
    <property type="term" value="F:transmembrane transporter activity"/>
    <property type="evidence" value="ECO:0007669"/>
    <property type="project" value="InterPro"/>
</dbReference>
<dbReference type="Proteomes" id="UP000315295">
    <property type="component" value="Unassembled WGS sequence"/>
</dbReference>
<dbReference type="PANTHER" id="PTHR23504:SF1">
    <property type="entry name" value="GH21943P-RELATED"/>
    <property type="match status" value="1"/>
</dbReference>
<organism evidence="8 9">
    <name type="scientific">Malus baccata</name>
    <name type="common">Siberian crab apple</name>
    <name type="synonym">Pyrus baccata</name>
    <dbReference type="NCBI Taxonomy" id="106549"/>
    <lineage>
        <taxon>Eukaryota</taxon>
        <taxon>Viridiplantae</taxon>
        <taxon>Streptophyta</taxon>
        <taxon>Embryophyta</taxon>
        <taxon>Tracheophyta</taxon>
        <taxon>Spermatophyta</taxon>
        <taxon>Magnoliopsida</taxon>
        <taxon>eudicotyledons</taxon>
        <taxon>Gunneridae</taxon>
        <taxon>Pentapetalae</taxon>
        <taxon>rosids</taxon>
        <taxon>fabids</taxon>
        <taxon>Rosales</taxon>
        <taxon>Rosaceae</taxon>
        <taxon>Amygdaloideae</taxon>
        <taxon>Maleae</taxon>
        <taxon>Malus</taxon>
    </lineage>
</organism>
<dbReference type="InterPro" id="IPR011701">
    <property type="entry name" value="MFS"/>
</dbReference>
<dbReference type="Gene3D" id="1.20.1250.20">
    <property type="entry name" value="MFS general substrate transporter like domains"/>
    <property type="match status" value="1"/>
</dbReference>
<feature type="transmembrane region" description="Helical" evidence="6">
    <location>
        <begin position="90"/>
        <end position="110"/>
    </location>
</feature>
<dbReference type="GO" id="GO:0016020">
    <property type="term" value="C:membrane"/>
    <property type="evidence" value="ECO:0007669"/>
    <property type="project" value="UniProtKB-SubCell"/>
</dbReference>
<evidence type="ECO:0000256" key="2">
    <source>
        <dbReference type="ARBA" id="ARBA00022448"/>
    </source>
</evidence>
<feature type="domain" description="Major facilitator superfamily (MFS) profile" evidence="7">
    <location>
        <begin position="1"/>
        <end position="139"/>
    </location>
</feature>
<comment type="caution">
    <text evidence="8">The sequence shown here is derived from an EMBL/GenBank/DDBJ whole genome shotgun (WGS) entry which is preliminary data.</text>
</comment>
<dbReference type="PANTHER" id="PTHR23504">
    <property type="entry name" value="MAJOR FACILITATOR SUPERFAMILY DOMAIN-CONTAINING PROTEIN 10"/>
    <property type="match status" value="1"/>
</dbReference>
<evidence type="ECO:0000313" key="9">
    <source>
        <dbReference type="Proteomes" id="UP000315295"/>
    </source>
</evidence>
<dbReference type="SUPFAM" id="SSF103473">
    <property type="entry name" value="MFS general substrate transporter"/>
    <property type="match status" value="1"/>
</dbReference>
<keyword evidence="9" id="KW-1185">Reference proteome</keyword>
<evidence type="ECO:0000313" key="8">
    <source>
        <dbReference type="EMBL" id="TQD97877.1"/>
    </source>
</evidence>
<feature type="transmembrane region" description="Helical" evidence="6">
    <location>
        <begin position="51"/>
        <end position="78"/>
    </location>
</feature>
<name>A0A540MGJ8_MALBA</name>
<dbReference type="Pfam" id="PF07690">
    <property type="entry name" value="MFS_1"/>
    <property type="match status" value="1"/>
</dbReference>
<evidence type="ECO:0000256" key="5">
    <source>
        <dbReference type="ARBA" id="ARBA00023136"/>
    </source>
</evidence>
<evidence type="ECO:0000256" key="6">
    <source>
        <dbReference type="SAM" id="Phobius"/>
    </source>
</evidence>
<evidence type="ECO:0000259" key="7">
    <source>
        <dbReference type="PROSITE" id="PS50850"/>
    </source>
</evidence>
<evidence type="ECO:0000256" key="3">
    <source>
        <dbReference type="ARBA" id="ARBA00022692"/>
    </source>
</evidence>
<sequence length="242" mass="25650">MQIVGLGTLVMMPLVGNLSDKCGRKALLTLPMISTIIPLGILGYSRSKSFFYVYFAVKTLTAMLCEGSVQCLALAYVADNVAEGRRASTFGVLSGISSSAFVCGTLFTRFVSTSSAFQVATVVAVVAVVYMRVFLPDSNRDNKLSAPLLSDEKIKINDSAESSSAQILQPAKTLPSLSDFISLLKTSTTFSQAAIVAFFSNLADAGLHASMMMIAFIQSVMIRAAPSLSSQGNSGNCNHTEP</sequence>
<dbReference type="STRING" id="106549.A0A540MGJ8"/>
<proteinExistence type="predicted"/>
<evidence type="ECO:0000256" key="1">
    <source>
        <dbReference type="ARBA" id="ARBA00004141"/>
    </source>
</evidence>
<feature type="transmembrane region" description="Helical" evidence="6">
    <location>
        <begin position="26"/>
        <end position="45"/>
    </location>
</feature>
<gene>
    <name evidence="8" type="ORF">C1H46_016402</name>
</gene>